<name>A0A927FAL4_9BACT</name>
<dbReference type="SUPFAM" id="SSF102588">
    <property type="entry name" value="LmbE-like"/>
    <property type="match status" value="1"/>
</dbReference>
<reference evidence="1" key="1">
    <citation type="submission" date="2020-09" db="EMBL/GenBank/DDBJ databases">
        <title>Pelagicoccus enzymogenes sp. nov. with an EPS production, isolated from marine sediment.</title>
        <authorList>
            <person name="Feng X."/>
        </authorList>
    </citation>
    <scope>NUCLEOTIDE SEQUENCE</scope>
    <source>
        <strain evidence="1">NFK12</strain>
    </source>
</reference>
<organism evidence="1 2">
    <name type="scientific">Pelagicoccus enzymogenes</name>
    <dbReference type="NCBI Taxonomy" id="2773457"/>
    <lineage>
        <taxon>Bacteria</taxon>
        <taxon>Pseudomonadati</taxon>
        <taxon>Verrucomicrobiota</taxon>
        <taxon>Opitutia</taxon>
        <taxon>Puniceicoccales</taxon>
        <taxon>Pelagicoccaceae</taxon>
        <taxon>Pelagicoccus</taxon>
    </lineage>
</organism>
<keyword evidence="2" id="KW-1185">Reference proteome</keyword>
<sequence>MNSVLIVVAHPDDETLGCGATAAALSAKGIPVRSCILSGNAAARKGHPGQSELIDDTHKAHDILGMPAPIWGDFPNIKLNTVPHLDLVQFIEAAIEETQADTIFTHHPSDLNNDHLHVSRACQAAARLCQRRPNVPQLTALHFMEILSSTDWSFPTAAPAFFANSYFPVSGFLDKKIAAMKAYRGVMRPYPHPRSEEAIKAQAALRGAESGLGPCEAFQTVFSVIS</sequence>
<dbReference type="AlphaFoldDB" id="A0A927FAL4"/>
<dbReference type="PANTHER" id="PTHR12993">
    <property type="entry name" value="N-ACETYLGLUCOSAMINYL-PHOSPHATIDYLINOSITOL DE-N-ACETYLASE-RELATED"/>
    <property type="match status" value="1"/>
</dbReference>
<dbReference type="GO" id="GO:0016811">
    <property type="term" value="F:hydrolase activity, acting on carbon-nitrogen (but not peptide) bonds, in linear amides"/>
    <property type="evidence" value="ECO:0007669"/>
    <property type="project" value="TreeGrafter"/>
</dbReference>
<accession>A0A927FAL4</accession>
<dbReference type="InterPro" id="IPR003737">
    <property type="entry name" value="GlcNAc_PI_deacetylase-related"/>
</dbReference>
<dbReference type="Gene3D" id="3.40.50.10320">
    <property type="entry name" value="LmbE-like"/>
    <property type="match status" value="1"/>
</dbReference>
<dbReference type="InterPro" id="IPR024078">
    <property type="entry name" value="LmbE-like_dom_sf"/>
</dbReference>
<evidence type="ECO:0000313" key="1">
    <source>
        <dbReference type="EMBL" id="MBD5781447.1"/>
    </source>
</evidence>
<dbReference type="PANTHER" id="PTHR12993:SF11">
    <property type="entry name" value="N-ACETYLGLUCOSAMINYL-PHOSPHATIDYLINOSITOL DE-N-ACETYLASE"/>
    <property type="match status" value="1"/>
</dbReference>
<dbReference type="EMBL" id="JACYFG010000042">
    <property type="protein sequence ID" value="MBD5781447.1"/>
    <property type="molecule type" value="Genomic_DNA"/>
</dbReference>
<evidence type="ECO:0000313" key="2">
    <source>
        <dbReference type="Proteomes" id="UP000622317"/>
    </source>
</evidence>
<dbReference type="RefSeq" id="WP_191618547.1">
    <property type="nucleotide sequence ID" value="NZ_JACYFG010000042.1"/>
</dbReference>
<dbReference type="Proteomes" id="UP000622317">
    <property type="component" value="Unassembled WGS sequence"/>
</dbReference>
<proteinExistence type="predicted"/>
<dbReference type="Pfam" id="PF02585">
    <property type="entry name" value="PIG-L"/>
    <property type="match status" value="1"/>
</dbReference>
<gene>
    <name evidence="1" type="ORF">IEN85_18245</name>
</gene>
<protein>
    <submittedName>
        <fullName evidence="1">PIG-L family deacetylase</fullName>
    </submittedName>
</protein>
<comment type="caution">
    <text evidence="1">The sequence shown here is derived from an EMBL/GenBank/DDBJ whole genome shotgun (WGS) entry which is preliminary data.</text>
</comment>